<evidence type="ECO:0000313" key="3">
    <source>
        <dbReference type="Proteomes" id="UP000886523"/>
    </source>
</evidence>
<evidence type="ECO:0008006" key="4">
    <source>
        <dbReference type="Google" id="ProtNLM"/>
    </source>
</evidence>
<dbReference type="OrthoDB" id="2122982at2759"/>
<dbReference type="AlphaFoldDB" id="A0A9P6B0J8"/>
<evidence type="ECO:0000313" key="2">
    <source>
        <dbReference type="EMBL" id="KAF9514141.1"/>
    </source>
</evidence>
<feature type="region of interest" description="Disordered" evidence="1">
    <location>
        <begin position="754"/>
        <end position="789"/>
    </location>
</feature>
<organism evidence="2 3">
    <name type="scientific">Hydnum rufescens UP504</name>
    <dbReference type="NCBI Taxonomy" id="1448309"/>
    <lineage>
        <taxon>Eukaryota</taxon>
        <taxon>Fungi</taxon>
        <taxon>Dikarya</taxon>
        <taxon>Basidiomycota</taxon>
        <taxon>Agaricomycotina</taxon>
        <taxon>Agaricomycetes</taxon>
        <taxon>Cantharellales</taxon>
        <taxon>Hydnaceae</taxon>
        <taxon>Hydnum</taxon>
    </lineage>
</organism>
<feature type="compositionally biased region" description="Basic and acidic residues" evidence="1">
    <location>
        <begin position="70"/>
        <end position="83"/>
    </location>
</feature>
<gene>
    <name evidence="2" type="ORF">BS47DRAFT_897738</name>
</gene>
<accession>A0A9P6B0J8</accession>
<dbReference type="EMBL" id="MU128964">
    <property type="protein sequence ID" value="KAF9514141.1"/>
    <property type="molecule type" value="Genomic_DNA"/>
</dbReference>
<feature type="compositionally biased region" description="Pro residues" evidence="1">
    <location>
        <begin position="772"/>
        <end position="782"/>
    </location>
</feature>
<protein>
    <recommendedName>
        <fullName evidence="4">EF-hand domain-containing protein</fullName>
    </recommendedName>
</protein>
<reference evidence="2" key="1">
    <citation type="journal article" date="2020" name="Nat. Commun.">
        <title>Large-scale genome sequencing of mycorrhizal fungi provides insights into the early evolution of symbiotic traits.</title>
        <authorList>
            <person name="Miyauchi S."/>
            <person name="Kiss E."/>
            <person name="Kuo A."/>
            <person name="Drula E."/>
            <person name="Kohler A."/>
            <person name="Sanchez-Garcia M."/>
            <person name="Morin E."/>
            <person name="Andreopoulos B."/>
            <person name="Barry K.W."/>
            <person name="Bonito G."/>
            <person name="Buee M."/>
            <person name="Carver A."/>
            <person name="Chen C."/>
            <person name="Cichocki N."/>
            <person name="Clum A."/>
            <person name="Culley D."/>
            <person name="Crous P.W."/>
            <person name="Fauchery L."/>
            <person name="Girlanda M."/>
            <person name="Hayes R.D."/>
            <person name="Keri Z."/>
            <person name="LaButti K."/>
            <person name="Lipzen A."/>
            <person name="Lombard V."/>
            <person name="Magnuson J."/>
            <person name="Maillard F."/>
            <person name="Murat C."/>
            <person name="Nolan M."/>
            <person name="Ohm R.A."/>
            <person name="Pangilinan J."/>
            <person name="Pereira M.F."/>
            <person name="Perotto S."/>
            <person name="Peter M."/>
            <person name="Pfister S."/>
            <person name="Riley R."/>
            <person name="Sitrit Y."/>
            <person name="Stielow J.B."/>
            <person name="Szollosi G."/>
            <person name="Zifcakova L."/>
            <person name="Stursova M."/>
            <person name="Spatafora J.W."/>
            <person name="Tedersoo L."/>
            <person name="Vaario L.M."/>
            <person name="Yamada A."/>
            <person name="Yan M."/>
            <person name="Wang P."/>
            <person name="Xu J."/>
            <person name="Bruns T."/>
            <person name="Baldrian P."/>
            <person name="Vilgalys R."/>
            <person name="Dunand C."/>
            <person name="Henrissat B."/>
            <person name="Grigoriev I.V."/>
            <person name="Hibbett D."/>
            <person name="Nagy L.G."/>
            <person name="Martin F.M."/>
        </authorList>
    </citation>
    <scope>NUCLEOTIDE SEQUENCE</scope>
    <source>
        <strain evidence="2">UP504</strain>
    </source>
</reference>
<sequence>MFALQIHNTVGIDTIRAEAVKTNTMLVKLIGIVEHKSKEDKEREQYLEDLGGRKKVIESEELITRMALEIEGRGPSKDGKDAKPGAPGAPPDSKSKLDPKLQILGSRERLEMRQPLSSILDANFLFYEGKLDAQVRIITNQIHKSTQQILRRLEAGSWEKIKHPDIREIWRENQWRSSVKARLFASALHDYYLDRYAQTLVASSQAVTVTIPITVSLTVPSTNEDVATETPISEVQTPTIEQAPEGRGVPAPSVSKESITSILADKWCLDYLTVPNLTAIQEAFDDDGSGFIRISEVNEFIAQIPEGWTLPQWVAYWARGWLVESARYGRLIDENLSIMRSLFGGVRLENSLSVLYYFQSGWWSDSIDLLTYSAGNKTESMTDSPLDDLVKARMAQKEARLDAALQPLFYHIDAPETLTLVCGEGRLEKDLLATIYVLLRRHCRIIREAEVTVLDNREFLEASNSLLNIVHAVTIRVQKLASTYHHLGLDETTQIARFAGGIFDYFHADELPDDAPQPYLDEDASNALWDSIIEEDQEGVQMRYGEWSVDTSAYIEKVKDDGNERTKASPDGVDHTVLPTTDEGDAQFSLSVQNEDRAAPKTPLPETSKGPPAEVPATTVNIMETASQALSVATESVSLGNPIADFLEFVKKVLAGLEVVSKTRGFSFLKAVVSSIKSIANEEAKREDEKDLSTRPLVVQFLDTFSPLWQLHQIKFPVSVTENGTSLATRLDELLTGFTNDIAHFVNLADAYNKTQQPAEDEEKPKEEPSTPETPPAAPDTPPSAEQQSLQKLKDFMPRLRSLRKDIELLFTVHNTVSIERFRAAGQIILREIQERHRRASWGYIKQRSNQFGKWVSH</sequence>
<proteinExistence type="predicted"/>
<dbReference type="Proteomes" id="UP000886523">
    <property type="component" value="Unassembled WGS sequence"/>
</dbReference>
<keyword evidence="3" id="KW-1185">Reference proteome</keyword>
<evidence type="ECO:0000256" key="1">
    <source>
        <dbReference type="SAM" id="MobiDB-lite"/>
    </source>
</evidence>
<feature type="region of interest" description="Disordered" evidence="1">
    <location>
        <begin position="70"/>
        <end position="99"/>
    </location>
</feature>
<feature type="compositionally biased region" description="Basic and acidic residues" evidence="1">
    <location>
        <begin position="560"/>
        <end position="574"/>
    </location>
</feature>
<comment type="caution">
    <text evidence="2">The sequence shown here is derived from an EMBL/GenBank/DDBJ whole genome shotgun (WGS) entry which is preliminary data.</text>
</comment>
<feature type="region of interest" description="Disordered" evidence="1">
    <location>
        <begin position="560"/>
        <end position="581"/>
    </location>
</feature>
<name>A0A9P6B0J8_9AGAM</name>